<dbReference type="InterPro" id="IPR027409">
    <property type="entry name" value="GroEL-like_apical_dom_sf"/>
</dbReference>
<sequence>MPNTVMMLSLSDPLPCVLSTAEVMFSPFVFVQTIGIPFAVRAYAWIDNINYSEINFDYDKEKLQERLAKLSGGVAVLKDNEKSFSLKTVADGQNSVNSWALRIPFPWLVFNEKIKVNSVFLLDTTVVSDFVLLLFGGSISKGNIFYDTSVYGSGFPRLADERPSPLVCIA</sequence>
<dbReference type="Gene3D" id="3.50.7.10">
    <property type="entry name" value="GroEL"/>
    <property type="match status" value="1"/>
</dbReference>
<reference evidence="1" key="1">
    <citation type="submission" date="2023-04" db="EMBL/GenBank/DDBJ databases">
        <authorList>
            <person name="Vijverberg K."/>
            <person name="Xiong W."/>
            <person name="Schranz E."/>
        </authorList>
    </citation>
    <scope>NUCLEOTIDE SEQUENCE</scope>
</reference>
<organism evidence="1 2">
    <name type="scientific">Lactuca saligna</name>
    <name type="common">Willowleaf lettuce</name>
    <dbReference type="NCBI Taxonomy" id="75948"/>
    <lineage>
        <taxon>Eukaryota</taxon>
        <taxon>Viridiplantae</taxon>
        <taxon>Streptophyta</taxon>
        <taxon>Embryophyta</taxon>
        <taxon>Tracheophyta</taxon>
        <taxon>Spermatophyta</taxon>
        <taxon>Magnoliopsida</taxon>
        <taxon>eudicotyledons</taxon>
        <taxon>Gunneridae</taxon>
        <taxon>Pentapetalae</taxon>
        <taxon>asterids</taxon>
        <taxon>campanulids</taxon>
        <taxon>Asterales</taxon>
        <taxon>Asteraceae</taxon>
        <taxon>Cichorioideae</taxon>
        <taxon>Cichorieae</taxon>
        <taxon>Lactucinae</taxon>
        <taxon>Lactuca</taxon>
    </lineage>
</organism>
<accession>A0AA35YZC8</accession>
<gene>
    <name evidence="1" type="ORF">LSALG_LOCUS22563</name>
</gene>
<keyword evidence="2" id="KW-1185">Reference proteome</keyword>
<evidence type="ECO:0000313" key="1">
    <source>
        <dbReference type="EMBL" id="CAI9282944.1"/>
    </source>
</evidence>
<dbReference type="AlphaFoldDB" id="A0AA35YZC8"/>
<evidence type="ECO:0000313" key="2">
    <source>
        <dbReference type="Proteomes" id="UP001177003"/>
    </source>
</evidence>
<name>A0AA35YZC8_LACSI</name>
<proteinExistence type="predicted"/>
<protein>
    <submittedName>
        <fullName evidence="1">Uncharacterized protein</fullName>
    </submittedName>
</protein>
<dbReference type="EMBL" id="OX465080">
    <property type="protein sequence ID" value="CAI9282944.1"/>
    <property type="molecule type" value="Genomic_DNA"/>
</dbReference>
<dbReference type="Proteomes" id="UP001177003">
    <property type="component" value="Chromosome 4"/>
</dbReference>